<evidence type="ECO:0008006" key="4">
    <source>
        <dbReference type="Google" id="ProtNLM"/>
    </source>
</evidence>
<reference evidence="2 3" key="1">
    <citation type="submission" date="2019-11" db="EMBL/GenBank/DDBJ databases">
        <authorList>
            <person name="Khan S.A."/>
            <person name="Jeon C.O."/>
            <person name="Chun B.H."/>
        </authorList>
    </citation>
    <scope>NUCLEOTIDE SEQUENCE [LARGE SCALE GENOMIC DNA]</scope>
    <source>
        <strain evidence="2 3">IMCC 1097</strain>
    </source>
</reference>
<evidence type="ECO:0000313" key="2">
    <source>
        <dbReference type="EMBL" id="QGG79389.1"/>
    </source>
</evidence>
<dbReference type="EMBL" id="CP045871">
    <property type="protein sequence ID" value="QGG79389.1"/>
    <property type="molecule type" value="Genomic_DNA"/>
</dbReference>
<proteinExistence type="predicted"/>
<feature type="chain" id="PRO_5024426271" description="Oxidoreductase molybdopterin-binding domain-containing protein" evidence="1">
    <location>
        <begin position="19"/>
        <end position="152"/>
    </location>
</feature>
<accession>A0A5Q2Q5Q6</accession>
<gene>
    <name evidence="2" type="ORF">GH975_01930</name>
</gene>
<sequence>MKLIFALCLSLASLAASATSLTIISKDGVRDVVETAVLAERFPGQAFTTTNPWVPTPVEYAGIDLAALLTAYGLDDVPVRLGAVDNYSVIMQPGELAGLKQSVLAISKDGVPLSRRDFGPAWLMVNFDAYPEINVERTRNLSVWQLNEISAE</sequence>
<dbReference type="RefSeq" id="WP_153712893.1">
    <property type="nucleotide sequence ID" value="NZ_CP045871.1"/>
</dbReference>
<dbReference type="Proteomes" id="UP000388235">
    <property type="component" value="Chromosome"/>
</dbReference>
<dbReference type="AlphaFoldDB" id="A0A5Q2Q5Q6"/>
<protein>
    <recommendedName>
        <fullName evidence="4">Oxidoreductase molybdopterin-binding domain-containing protein</fullName>
    </recommendedName>
</protein>
<evidence type="ECO:0000313" key="3">
    <source>
        <dbReference type="Proteomes" id="UP000388235"/>
    </source>
</evidence>
<keyword evidence="3" id="KW-1185">Reference proteome</keyword>
<organism evidence="2 3">
    <name type="scientific">Litorivicinus lipolyticus</name>
    <dbReference type="NCBI Taxonomy" id="418701"/>
    <lineage>
        <taxon>Bacteria</taxon>
        <taxon>Pseudomonadati</taxon>
        <taxon>Pseudomonadota</taxon>
        <taxon>Gammaproteobacteria</taxon>
        <taxon>Oceanospirillales</taxon>
        <taxon>Litorivicinaceae</taxon>
        <taxon>Litorivicinus</taxon>
    </lineage>
</organism>
<dbReference type="OrthoDB" id="9798763at2"/>
<feature type="signal peptide" evidence="1">
    <location>
        <begin position="1"/>
        <end position="18"/>
    </location>
</feature>
<name>A0A5Q2Q5Q6_9GAMM</name>
<evidence type="ECO:0000256" key="1">
    <source>
        <dbReference type="SAM" id="SignalP"/>
    </source>
</evidence>
<keyword evidence="1" id="KW-0732">Signal</keyword>
<dbReference type="KEGG" id="llp:GH975_01930"/>